<dbReference type="Proteomes" id="UP000887540">
    <property type="component" value="Unplaced"/>
</dbReference>
<feature type="compositionally biased region" description="Basic and acidic residues" evidence="1">
    <location>
        <begin position="1"/>
        <end position="11"/>
    </location>
</feature>
<evidence type="ECO:0000256" key="1">
    <source>
        <dbReference type="SAM" id="MobiDB-lite"/>
    </source>
</evidence>
<accession>A0A914CU51</accession>
<feature type="region of interest" description="Disordered" evidence="1">
    <location>
        <begin position="1"/>
        <end position="48"/>
    </location>
</feature>
<reference evidence="3" key="1">
    <citation type="submission" date="2022-11" db="UniProtKB">
        <authorList>
            <consortium name="WormBaseParasite"/>
        </authorList>
    </citation>
    <scope>IDENTIFICATION</scope>
</reference>
<protein>
    <submittedName>
        <fullName evidence="3">Uncharacterized protein</fullName>
    </submittedName>
</protein>
<organism evidence="2 3">
    <name type="scientific">Acrobeloides nanus</name>
    <dbReference type="NCBI Taxonomy" id="290746"/>
    <lineage>
        <taxon>Eukaryota</taxon>
        <taxon>Metazoa</taxon>
        <taxon>Ecdysozoa</taxon>
        <taxon>Nematoda</taxon>
        <taxon>Chromadorea</taxon>
        <taxon>Rhabditida</taxon>
        <taxon>Tylenchina</taxon>
        <taxon>Cephalobomorpha</taxon>
        <taxon>Cephaloboidea</taxon>
        <taxon>Cephalobidae</taxon>
        <taxon>Acrobeloides</taxon>
    </lineage>
</organism>
<evidence type="ECO:0000313" key="2">
    <source>
        <dbReference type="Proteomes" id="UP000887540"/>
    </source>
</evidence>
<name>A0A914CU51_9BILA</name>
<keyword evidence="2" id="KW-1185">Reference proteome</keyword>
<evidence type="ECO:0000313" key="3">
    <source>
        <dbReference type="WBParaSite" id="ACRNAN_scaffold1434.g23698.t1"/>
    </source>
</evidence>
<proteinExistence type="predicted"/>
<feature type="compositionally biased region" description="Basic and acidic residues" evidence="1">
    <location>
        <begin position="20"/>
        <end position="48"/>
    </location>
</feature>
<dbReference type="AlphaFoldDB" id="A0A914CU51"/>
<sequence length="129" mass="15106">MVKDRLEEFQKKANLTNSDQDDKLPEQFPAQDDKLPEQFPAQDDKLSERKMTNSLKNSLLKVTNFLHRNQPSPSKSTEFLSEEHWEDVENFLDHIKYLNCKIAEMGEDLKHMREINDTILNSPFADPSK</sequence>
<dbReference type="WBParaSite" id="ACRNAN_scaffold1434.g23698.t1">
    <property type="protein sequence ID" value="ACRNAN_scaffold1434.g23698.t1"/>
    <property type="gene ID" value="ACRNAN_scaffold1434.g23698"/>
</dbReference>